<evidence type="ECO:0000256" key="1">
    <source>
        <dbReference type="ARBA" id="ARBA00022527"/>
    </source>
</evidence>
<dbReference type="RefSeq" id="WP_016432607.1">
    <property type="nucleotide sequence ID" value="NZ_JALDAX010000024.1"/>
</dbReference>
<comment type="caution">
    <text evidence="3">The sequence shown here is derived from an EMBL/GenBank/DDBJ whole genome shotgun (WGS) entry which is preliminary data.</text>
</comment>
<protein>
    <submittedName>
        <fullName evidence="3">ATP-binding protein</fullName>
    </submittedName>
</protein>
<keyword evidence="4" id="KW-1185">Reference proteome</keyword>
<feature type="domain" description="Histidine kinase/HSP90-like ATPase" evidence="2">
    <location>
        <begin position="44"/>
        <end position="153"/>
    </location>
</feature>
<dbReference type="Gene3D" id="3.30.565.10">
    <property type="entry name" value="Histidine kinase-like ATPase, C-terminal domain"/>
    <property type="match status" value="1"/>
</dbReference>
<keyword evidence="1" id="KW-0418">Kinase</keyword>
<keyword evidence="3" id="KW-0067">ATP-binding</keyword>
<dbReference type="Pfam" id="PF13581">
    <property type="entry name" value="HATPase_c_2"/>
    <property type="match status" value="1"/>
</dbReference>
<dbReference type="InterPro" id="IPR036890">
    <property type="entry name" value="HATPase_C_sf"/>
</dbReference>
<organism evidence="3 4">
    <name type="scientific">Streptomyces spinosisporus</name>
    <dbReference type="NCBI Taxonomy" id="2927582"/>
    <lineage>
        <taxon>Bacteria</taxon>
        <taxon>Bacillati</taxon>
        <taxon>Actinomycetota</taxon>
        <taxon>Actinomycetes</taxon>
        <taxon>Kitasatosporales</taxon>
        <taxon>Streptomycetaceae</taxon>
        <taxon>Streptomyces</taxon>
    </lineage>
</organism>
<proteinExistence type="predicted"/>
<gene>
    <name evidence="3" type="ORF">MQN93_39470</name>
</gene>
<evidence type="ECO:0000259" key="2">
    <source>
        <dbReference type="Pfam" id="PF13581"/>
    </source>
</evidence>
<dbReference type="Proteomes" id="UP001165270">
    <property type="component" value="Unassembled WGS sequence"/>
</dbReference>
<name>A0ABS9XUR2_9ACTN</name>
<keyword evidence="1" id="KW-0723">Serine/threonine-protein kinase</keyword>
<dbReference type="InterPro" id="IPR003594">
    <property type="entry name" value="HATPase_dom"/>
</dbReference>
<dbReference type="SUPFAM" id="SSF55874">
    <property type="entry name" value="ATPase domain of HSP90 chaperone/DNA topoisomerase II/histidine kinase"/>
    <property type="match status" value="1"/>
</dbReference>
<evidence type="ECO:0000313" key="4">
    <source>
        <dbReference type="Proteomes" id="UP001165270"/>
    </source>
</evidence>
<dbReference type="PANTHER" id="PTHR35526:SF3">
    <property type="entry name" value="ANTI-SIGMA-F FACTOR RSBW"/>
    <property type="match status" value="1"/>
</dbReference>
<evidence type="ECO:0000313" key="3">
    <source>
        <dbReference type="EMBL" id="MCI3245794.1"/>
    </source>
</evidence>
<dbReference type="CDD" id="cd16936">
    <property type="entry name" value="HATPase_RsbW-like"/>
    <property type="match status" value="1"/>
</dbReference>
<keyword evidence="1" id="KW-0808">Transferase</keyword>
<dbReference type="InterPro" id="IPR050267">
    <property type="entry name" value="Anti-sigma-factor_SerPK"/>
</dbReference>
<keyword evidence="3" id="KW-0547">Nucleotide-binding</keyword>
<dbReference type="PANTHER" id="PTHR35526">
    <property type="entry name" value="ANTI-SIGMA-F FACTOR RSBW-RELATED"/>
    <property type="match status" value="1"/>
</dbReference>
<dbReference type="GO" id="GO:0005524">
    <property type="term" value="F:ATP binding"/>
    <property type="evidence" value="ECO:0007669"/>
    <property type="project" value="UniProtKB-KW"/>
</dbReference>
<reference evidence="3" key="1">
    <citation type="submission" date="2022-03" db="EMBL/GenBank/DDBJ databases">
        <title>Streptomyces 7R015 and 7R016 isolated from Barleria lupulina in Thailand.</title>
        <authorList>
            <person name="Kanchanasin P."/>
            <person name="Phongsopitanun W."/>
            <person name="Tanasupawat S."/>
        </authorList>
    </citation>
    <scope>NUCLEOTIDE SEQUENCE</scope>
    <source>
        <strain evidence="3">7R016</strain>
    </source>
</reference>
<sequence>MYATVEDLVRPALDTCPTPDRPGTVVSGPGGAVGGAVSRALEHRPVAAGAARAITRTVLEDWHVDQDAAQSVLLVVSELVTNAVEHALPPVTLHLYRDRAAEVVWVGVTDGGPAQDDGAWTSSCSREEHGRGLALVEVLATSHGTRPHPGGTATHWALLTVHEAPA</sequence>
<accession>A0ABS9XUR2</accession>
<dbReference type="EMBL" id="JALDAX010000024">
    <property type="protein sequence ID" value="MCI3245794.1"/>
    <property type="molecule type" value="Genomic_DNA"/>
</dbReference>